<comment type="caution">
    <text evidence="1">The sequence shown here is derived from an EMBL/GenBank/DDBJ whole genome shotgun (WGS) entry which is preliminary data.</text>
</comment>
<dbReference type="Proteomes" id="UP000320674">
    <property type="component" value="Unassembled WGS sequence"/>
</dbReference>
<dbReference type="EMBL" id="SFAZ01000083">
    <property type="protein sequence ID" value="TRU77405.1"/>
    <property type="molecule type" value="Genomic_DNA"/>
</dbReference>
<proteinExistence type="predicted"/>
<reference evidence="1 2" key="1">
    <citation type="submission" date="2019-01" db="EMBL/GenBank/DDBJ databases">
        <title>Coherence of Microcystis species and biogeography revealed through population genomics.</title>
        <authorList>
            <person name="Perez-Carrascal O.M."/>
            <person name="Terrat Y."/>
            <person name="Giani A."/>
            <person name="Fortin N."/>
            <person name="Tromas N."/>
            <person name="Shapiro B.J."/>
        </authorList>
    </citation>
    <scope>NUCLEOTIDE SEQUENCE [LARGE SCALE GENOMIC DNA]</scope>
    <source>
        <strain evidence="1">Mv_BB_P_19951000_S68D</strain>
    </source>
</reference>
<evidence type="ECO:0000313" key="2">
    <source>
        <dbReference type="Proteomes" id="UP000320674"/>
    </source>
</evidence>
<protein>
    <submittedName>
        <fullName evidence="1">Uncharacterized protein</fullName>
    </submittedName>
</protein>
<organism evidence="1 2">
    <name type="scientific">Microcystis viridis Mv_BB_P_19951000_S68D</name>
    <dbReference type="NCBI Taxonomy" id="2486270"/>
    <lineage>
        <taxon>Bacteria</taxon>
        <taxon>Bacillati</taxon>
        <taxon>Cyanobacteriota</taxon>
        <taxon>Cyanophyceae</taxon>
        <taxon>Oscillatoriophycideae</taxon>
        <taxon>Chroococcales</taxon>
        <taxon>Microcystaceae</taxon>
        <taxon>Microcystis</taxon>
    </lineage>
</organism>
<evidence type="ECO:0000313" key="1">
    <source>
        <dbReference type="EMBL" id="TRU77405.1"/>
    </source>
</evidence>
<accession>A0A552I1R1</accession>
<name>A0A552I1R1_MICVR</name>
<gene>
    <name evidence="1" type="ORF">EWV77_05775</name>
</gene>
<dbReference type="AlphaFoldDB" id="A0A552I1R1"/>
<sequence>MLGTVEVVKKGAIHREIYCYSILKVYCNTVTRNLLSSAFQLSVISYQLSVIRFELSVIN</sequence>